<evidence type="ECO:0000313" key="3">
    <source>
        <dbReference type="EMBL" id="KAF2231504.1"/>
    </source>
</evidence>
<feature type="region of interest" description="Disordered" evidence="1">
    <location>
        <begin position="491"/>
        <end position="614"/>
    </location>
</feature>
<gene>
    <name evidence="3" type="ORF">EV356DRAFT_518518</name>
</gene>
<dbReference type="Gene3D" id="1.20.58.2130">
    <property type="match status" value="1"/>
</dbReference>
<dbReference type="GO" id="GO:0006270">
    <property type="term" value="P:DNA replication initiation"/>
    <property type="evidence" value="ECO:0007669"/>
    <property type="project" value="InterPro"/>
</dbReference>
<name>A0A6A6H0A3_VIRVR</name>
<organism evidence="3 4">
    <name type="scientific">Viridothelium virens</name>
    <name type="common">Speckled blister lichen</name>
    <name type="synonym">Trypethelium virens</name>
    <dbReference type="NCBI Taxonomy" id="1048519"/>
    <lineage>
        <taxon>Eukaryota</taxon>
        <taxon>Fungi</taxon>
        <taxon>Dikarya</taxon>
        <taxon>Ascomycota</taxon>
        <taxon>Pezizomycotina</taxon>
        <taxon>Dothideomycetes</taxon>
        <taxon>Dothideomycetes incertae sedis</taxon>
        <taxon>Trypetheliales</taxon>
        <taxon>Trypetheliaceae</taxon>
        <taxon>Viridothelium</taxon>
    </lineage>
</organism>
<dbReference type="AlphaFoldDB" id="A0A6A6H0A3"/>
<feature type="compositionally biased region" description="Low complexity" evidence="1">
    <location>
        <begin position="572"/>
        <end position="581"/>
    </location>
</feature>
<feature type="compositionally biased region" description="Polar residues" evidence="1">
    <location>
        <begin position="499"/>
        <end position="508"/>
    </location>
</feature>
<feature type="region of interest" description="Disordered" evidence="1">
    <location>
        <begin position="388"/>
        <end position="407"/>
    </location>
</feature>
<dbReference type="Proteomes" id="UP000800092">
    <property type="component" value="Unassembled WGS sequence"/>
</dbReference>
<dbReference type="PANTHER" id="PTHR28067">
    <property type="entry name" value="DNA REPLICATION REGULATOR SLD3"/>
    <property type="match status" value="1"/>
</dbReference>
<evidence type="ECO:0000259" key="2">
    <source>
        <dbReference type="Pfam" id="PF08639"/>
    </source>
</evidence>
<reference evidence="3" key="1">
    <citation type="journal article" date="2020" name="Stud. Mycol.">
        <title>101 Dothideomycetes genomes: a test case for predicting lifestyles and emergence of pathogens.</title>
        <authorList>
            <person name="Haridas S."/>
            <person name="Albert R."/>
            <person name="Binder M."/>
            <person name="Bloem J."/>
            <person name="Labutti K."/>
            <person name="Salamov A."/>
            <person name="Andreopoulos B."/>
            <person name="Baker S."/>
            <person name="Barry K."/>
            <person name="Bills G."/>
            <person name="Bluhm B."/>
            <person name="Cannon C."/>
            <person name="Castanera R."/>
            <person name="Culley D."/>
            <person name="Daum C."/>
            <person name="Ezra D."/>
            <person name="Gonzalez J."/>
            <person name="Henrissat B."/>
            <person name="Kuo A."/>
            <person name="Liang C."/>
            <person name="Lipzen A."/>
            <person name="Lutzoni F."/>
            <person name="Magnuson J."/>
            <person name="Mondo S."/>
            <person name="Nolan M."/>
            <person name="Ohm R."/>
            <person name="Pangilinan J."/>
            <person name="Park H.-J."/>
            <person name="Ramirez L."/>
            <person name="Alfaro M."/>
            <person name="Sun H."/>
            <person name="Tritt A."/>
            <person name="Yoshinaga Y."/>
            <person name="Zwiers L.-H."/>
            <person name="Turgeon B."/>
            <person name="Goodwin S."/>
            <person name="Spatafora J."/>
            <person name="Crous P."/>
            <person name="Grigoriev I."/>
        </authorList>
    </citation>
    <scope>NUCLEOTIDE SEQUENCE</scope>
    <source>
        <strain evidence="3">Tuck. ex Michener</strain>
    </source>
</reference>
<proteinExistence type="predicted"/>
<dbReference type="InterPro" id="IPR013948">
    <property type="entry name" value="DNA_replication_reg_Sld3_C"/>
</dbReference>
<dbReference type="PANTHER" id="PTHR28067:SF1">
    <property type="entry name" value="DNA REPLICATION REGULATOR SLD3"/>
    <property type="match status" value="1"/>
</dbReference>
<feature type="region of interest" description="Disordered" evidence="1">
    <location>
        <begin position="145"/>
        <end position="199"/>
    </location>
</feature>
<accession>A0A6A6H0A3</accession>
<feature type="compositionally biased region" description="Polar residues" evidence="1">
    <location>
        <begin position="145"/>
        <end position="164"/>
    </location>
</feature>
<dbReference type="InterPro" id="IPR042511">
    <property type="entry name" value="Sld3"/>
</dbReference>
<dbReference type="GO" id="GO:0031261">
    <property type="term" value="C:DNA replication preinitiation complex"/>
    <property type="evidence" value="ECO:0007669"/>
    <property type="project" value="TreeGrafter"/>
</dbReference>
<dbReference type="EMBL" id="ML991826">
    <property type="protein sequence ID" value="KAF2231504.1"/>
    <property type="molecule type" value="Genomic_DNA"/>
</dbReference>
<evidence type="ECO:0000256" key="1">
    <source>
        <dbReference type="SAM" id="MobiDB-lite"/>
    </source>
</evidence>
<dbReference type="OrthoDB" id="5395343at2759"/>
<dbReference type="Pfam" id="PF08639">
    <property type="entry name" value="Sld3_STD"/>
    <property type="match status" value="1"/>
</dbReference>
<sequence length="879" mass="97082">MILARSLEESSQSAPHIFTPVSLISRVQLPLSYLDTGSNSFNSSNRLFSARIRAFERHADKENNSAETHVLIARLERDGSLFAVEEVQRGIFSLCKLGSWVKEDDVGCHKEETVLKPRMSALKKQATIANLAEWWKSAAIQGVTSNDVKDNSSSNPRRSVNYEPQSLHARTELSQKVPQPPPSKIQNRRADEEMASQAPHDVQETILQPFEPNEFYSNIIKQYLDTLYVSKTSLAYFAKGPLSRARAAFTNENGDAQLCDLANFLRQCLLTKSMDRKYRDKIPELINKVALEDAASEIEGHTAMKKRKPKKLKPSSHGLFPGEEDYAKKWWHSPELFEVGIISPERRDSVIKRRTAGLRTRETHMQLILAMEVMALEVSADSINSKNDKVHTEAQLSQSHDSQNVKKRNEKMTKELNVFMDLLVDRLCIWQSLQQDEHHDAFIKQKKEDSGLSQYPLEKASNDALKAFCIEVIIPFYMSRLPKLASSINRKLGGPSAPSPNKRTSRPQLISGKPGEPTSRPKSQKGDRKPLHRVTSETINRTTKRAALAPPLVRSATDSILLPPPIKRESSEVPSLSSLPVHRSPSISAARPSTSLSRLPTQNTSLPRPSLASASMKRFSQREVDLDAMSTANAAKLRRKADIERKLHEAISALKKPRREVVGREVVEEAERRVAAKGKGAGSRSGGAGGARMGLQSVQVTATPKKGRRSREVVMVTPRRVSKSGGLVSQVEMAGYGEDGEEMDLPSSSFVPSTAVKRSGEPTILDTGQRIPESARALMERRMNEGVAETPSRGPAKRVSFFTSSSITAEKPSLASGDAVEELFQTPRKPRTVRSETVFASPVAARRSTAAGANGATPGSAELGADKSLYDALGWNDEL</sequence>
<feature type="domain" description="DNA replication regulator Sld3 C-terminal" evidence="2">
    <location>
        <begin position="215"/>
        <end position="793"/>
    </location>
</feature>
<feature type="compositionally biased region" description="Polar residues" evidence="1">
    <location>
        <begin position="585"/>
        <end position="607"/>
    </location>
</feature>
<keyword evidence="4" id="KW-1185">Reference proteome</keyword>
<protein>
    <recommendedName>
        <fullName evidence="2">DNA replication regulator Sld3 C-terminal domain-containing protein</fullName>
    </recommendedName>
</protein>
<evidence type="ECO:0000313" key="4">
    <source>
        <dbReference type="Proteomes" id="UP000800092"/>
    </source>
</evidence>